<dbReference type="VEuPathDB" id="FungiDB:PSTT_08275"/>
<dbReference type="SUPFAM" id="SSF57850">
    <property type="entry name" value="RING/U-box"/>
    <property type="match status" value="1"/>
</dbReference>
<name>A0A2S4VJQ6_9BASI</name>
<dbReference type="PANTHER" id="PTHR45969:SF69">
    <property type="entry name" value="FINGER DOMAIN PROTEIN, PUTATIVE (AFU_ORTHOLOGUE AFUA_3G12190)-RELATED"/>
    <property type="match status" value="1"/>
</dbReference>
<accession>A0A2S4VJQ6</accession>
<dbReference type="PROSITE" id="PS50089">
    <property type="entry name" value="ZF_RING_2"/>
    <property type="match status" value="1"/>
</dbReference>
<evidence type="ECO:0000256" key="5">
    <source>
        <dbReference type="SAM" id="MobiDB-lite"/>
    </source>
</evidence>
<dbReference type="PANTHER" id="PTHR45969">
    <property type="entry name" value="RING ZINC FINGER PROTEIN-RELATED"/>
    <property type="match status" value="1"/>
</dbReference>
<sequence>MSLVGQSIGGPPRTPIPALESAGQSNRVELFGEFRRRHIRSRASDAATDFSRIEKISASNYWARLKSSDMMTDGFLNYLVCEPVSRSSSKCFKTDRSRIQWTQASSTPTHSHSDEDIPSTSLVDGNSLTLGTVEASDTETGNMCAICLDELKSELRTLRCKHTFHKDCIEKWFTAQDDHRSIIKTCPNCRTKVKLTFHQVLRPYWELMTGLPGVCKIIWTHRNELRLLFLVTNFF</sequence>
<dbReference type="SMART" id="SM00184">
    <property type="entry name" value="RING"/>
    <property type="match status" value="1"/>
</dbReference>
<dbReference type="InterPro" id="IPR013083">
    <property type="entry name" value="Znf_RING/FYVE/PHD"/>
</dbReference>
<evidence type="ECO:0000256" key="3">
    <source>
        <dbReference type="ARBA" id="ARBA00022833"/>
    </source>
</evidence>
<dbReference type="GO" id="GO:0061630">
    <property type="term" value="F:ubiquitin protein ligase activity"/>
    <property type="evidence" value="ECO:0007669"/>
    <property type="project" value="TreeGrafter"/>
</dbReference>
<keyword evidence="1" id="KW-0479">Metal-binding</keyword>
<evidence type="ECO:0000259" key="6">
    <source>
        <dbReference type="PROSITE" id="PS50089"/>
    </source>
</evidence>
<dbReference type="Proteomes" id="UP000238274">
    <property type="component" value="Unassembled WGS sequence"/>
</dbReference>
<organism evidence="7 8">
    <name type="scientific">Puccinia striiformis</name>
    <dbReference type="NCBI Taxonomy" id="27350"/>
    <lineage>
        <taxon>Eukaryota</taxon>
        <taxon>Fungi</taxon>
        <taxon>Dikarya</taxon>
        <taxon>Basidiomycota</taxon>
        <taxon>Pucciniomycotina</taxon>
        <taxon>Pucciniomycetes</taxon>
        <taxon>Pucciniales</taxon>
        <taxon>Pucciniaceae</taxon>
        <taxon>Puccinia</taxon>
    </lineage>
</organism>
<dbReference type="Pfam" id="PF13639">
    <property type="entry name" value="zf-RING_2"/>
    <property type="match status" value="1"/>
</dbReference>
<dbReference type="InterPro" id="IPR001841">
    <property type="entry name" value="Znf_RING"/>
</dbReference>
<feature type="region of interest" description="Disordered" evidence="5">
    <location>
        <begin position="102"/>
        <end position="123"/>
    </location>
</feature>
<proteinExistence type="predicted"/>
<keyword evidence="3" id="KW-0862">Zinc</keyword>
<dbReference type="VEuPathDB" id="FungiDB:PSHT_09049"/>
<protein>
    <recommendedName>
        <fullName evidence="6">RING-type domain-containing protein</fullName>
    </recommendedName>
</protein>
<evidence type="ECO:0000256" key="4">
    <source>
        <dbReference type="PROSITE-ProRule" id="PRU00175"/>
    </source>
</evidence>
<feature type="region of interest" description="Disordered" evidence="5">
    <location>
        <begin position="1"/>
        <end position="21"/>
    </location>
</feature>
<evidence type="ECO:0000256" key="1">
    <source>
        <dbReference type="ARBA" id="ARBA00022723"/>
    </source>
</evidence>
<dbReference type="GO" id="GO:0016567">
    <property type="term" value="P:protein ubiquitination"/>
    <property type="evidence" value="ECO:0007669"/>
    <property type="project" value="TreeGrafter"/>
</dbReference>
<dbReference type="GO" id="GO:0008270">
    <property type="term" value="F:zinc ion binding"/>
    <property type="evidence" value="ECO:0007669"/>
    <property type="project" value="UniProtKB-KW"/>
</dbReference>
<reference evidence="7 8" key="1">
    <citation type="submission" date="2017-12" db="EMBL/GenBank/DDBJ databases">
        <title>Gene loss provides genomic basis for host adaptation in cereal stripe rust fungi.</title>
        <authorList>
            <person name="Xia C."/>
        </authorList>
    </citation>
    <scope>NUCLEOTIDE SEQUENCE [LARGE SCALE GENOMIC DNA]</scope>
    <source>
        <strain evidence="7 8">93TX-2</strain>
    </source>
</reference>
<reference evidence="8" key="3">
    <citation type="journal article" date="2018" name="Mol. Plant Microbe Interact.">
        <title>Genome sequence resources for the wheat stripe rust pathogen (Puccinia striiformis f. sp. tritici) and the barley stripe rust pathogen (Puccinia striiformis f. sp. hordei).</title>
        <authorList>
            <person name="Xia C."/>
            <person name="Wang M."/>
            <person name="Yin C."/>
            <person name="Cornejo O.E."/>
            <person name="Hulbert S.H."/>
            <person name="Chen X."/>
        </authorList>
    </citation>
    <scope>NUCLEOTIDE SEQUENCE [LARGE SCALE GENOMIC DNA]</scope>
    <source>
        <strain evidence="8">93TX-2</strain>
    </source>
</reference>
<dbReference type="AlphaFoldDB" id="A0A2S4VJQ6"/>
<evidence type="ECO:0000313" key="8">
    <source>
        <dbReference type="Proteomes" id="UP000238274"/>
    </source>
</evidence>
<gene>
    <name evidence="7" type="ORF">PSHT_09049</name>
</gene>
<dbReference type="OrthoDB" id="8062037at2759"/>
<evidence type="ECO:0000256" key="2">
    <source>
        <dbReference type="ARBA" id="ARBA00022771"/>
    </source>
</evidence>
<evidence type="ECO:0000313" key="7">
    <source>
        <dbReference type="EMBL" id="POW09725.1"/>
    </source>
</evidence>
<dbReference type="EMBL" id="PKSM01000125">
    <property type="protein sequence ID" value="POW09725.1"/>
    <property type="molecule type" value="Genomic_DNA"/>
</dbReference>
<feature type="domain" description="RING-type" evidence="6">
    <location>
        <begin position="144"/>
        <end position="190"/>
    </location>
</feature>
<dbReference type="Gene3D" id="3.30.40.10">
    <property type="entry name" value="Zinc/RING finger domain, C3HC4 (zinc finger)"/>
    <property type="match status" value="1"/>
</dbReference>
<keyword evidence="8" id="KW-1185">Reference proteome</keyword>
<comment type="caution">
    <text evidence="7">The sequence shown here is derived from an EMBL/GenBank/DDBJ whole genome shotgun (WGS) entry which is preliminary data.</text>
</comment>
<keyword evidence="2 4" id="KW-0863">Zinc-finger</keyword>
<reference evidence="8" key="2">
    <citation type="journal article" date="2018" name="BMC Genomics">
        <title>Genomic insights into host adaptation between the wheat stripe rust pathogen (Puccinia striiformis f. sp. tritici) and the barley stripe rust pathogen (Puccinia striiformis f. sp. hordei).</title>
        <authorList>
            <person name="Xia C."/>
            <person name="Wang M."/>
            <person name="Yin C."/>
            <person name="Cornejo O.E."/>
            <person name="Hulbert S.H."/>
            <person name="Chen X."/>
        </authorList>
    </citation>
    <scope>NUCLEOTIDE SEQUENCE [LARGE SCALE GENOMIC DNA]</scope>
    <source>
        <strain evidence="8">93TX-2</strain>
    </source>
</reference>